<reference evidence="9" key="1">
    <citation type="submission" date="2017-05" db="EMBL/GenBank/DDBJ databases">
        <authorList>
            <person name="Rodrigo-Torres L."/>
            <person name="Arahal R. D."/>
            <person name="Lucena T."/>
        </authorList>
    </citation>
    <scope>NUCLEOTIDE SEQUENCE [LARGE SCALE GENOMIC DNA]</scope>
    <source>
        <strain evidence="9">CECT 8489</strain>
    </source>
</reference>
<feature type="domain" description="UreE urease accessory N-terminal" evidence="7">
    <location>
        <begin position="5"/>
        <end position="68"/>
    </location>
</feature>
<dbReference type="GO" id="GO:0006457">
    <property type="term" value="P:protein folding"/>
    <property type="evidence" value="ECO:0007669"/>
    <property type="project" value="InterPro"/>
</dbReference>
<dbReference type="SUPFAM" id="SSF69737">
    <property type="entry name" value="Urease metallochaperone UreE, C-terminal domain"/>
    <property type="match status" value="1"/>
</dbReference>
<comment type="function">
    <text evidence="5">Involved in urease metallocenter assembly. Binds nickel. Probably functions as a nickel donor during metallocenter assembly.</text>
</comment>
<dbReference type="SUPFAM" id="SSF69287">
    <property type="entry name" value="Urease metallochaperone UreE, N-terminal domain"/>
    <property type="match status" value="1"/>
</dbReference>
<dbReference type="PIRSF" id="PIRSF036402">
    <property type="entry name" value="Ureas_acces_UreE"/>
    <property type="match status" value="1"/>
</dbReference>
<evidence type="ECO:0000313" key="9">
    <source>
        <dbReference type="Proteomes" id="UP000201838"/>
    </source>
</evidence>
<dbReference type="Gene3D" id="2.60.260.20">
    <property type="entry name" value="Urease metallochaperone UreE, N-terminal domain"/>
    <property type="match status" value="1"/>
</dbReference>
<dbReference type="GO" id="GO:0019627">
    <property type="term" value="P:urea metabolic process"/>
    <property type="evidence" value="ECO:0007669"/>
    <property type="project" value="InterPro"/>
</dbReference>
<dbReference type="GO" id="GO:0005737">
    <property type="term" value="C:cytoplasm"/>
    <property type="evidence" value="ECO:0007669"/>
    <property type="project" value="UniProtKB-SubCell"/>
</dbReference>
<keyword evidence="4 5" id="KW-0143">Chaperone</keyword>
<feature type="region of interest" description="Disordered" evidence="6">
    <location>
        <begin position="139"/>
        <end position="172"/>
    </location>
</feature>
<dbReference type="GO" id="GO:0016151">
    <property type="term" value="F:nickel cation binding"/>
    <property type="evidence" value="ECO:0007669"/>
    <property type="project" value="UniProtKB-UniRule"/>
</dbReference>
<dbReference type="GO" id="GO:0065003">
    <property type="term" value="P:protein-containing complex assembly"/>
    <property type="evidence" value="ECO:0007669"/>
    <property type="project" value="InterPro"/>
</dbReference>
<evidence type="ECO:0000256" key="3">
    <source>
        <dbReference type="ARBA" id="ARBA00022596"/>
    </source>
</evidence>
<name>A0A238J110_9RHOB</name>
<dbReference type="HAMAP" id="MF_00822">
    <property type="entry name" value="UreE"/>
    <property type="match status" value="1"/>
</dbReference>
<evidence type="ECO:0000259" key="7">
    <source>
        <dbReference type="SMART" id="SM00988"/>
    </source>
</evidence>
<organism evidence="8 9">
    <name type="scientific">Boseongicola aestuarii</name>
    <dbReference type="NCBI Taxonomy" id="1470561"/>
    <lineage>
        <taxon>Bacteria</taxon>
        <taxon>Pseudomonadati</taxon>
        <taxon>Pseudomonadota</taxon>
        <taxon>Alphaproteobacteria</taxon>
        <taxon>Rhodobacterales</taxon>
        <taxon>Paracoccaceae</taxon>
        <taxon>Boseongicola</taxon>
    </lineage>
</organism>
<dbReference type="Pfam" id="PF05194">
    <property type="entry name" value="UreE_C"/>
    <property type="match status" value="1"/>
</dbReference>
<dbReference type="GO" id="GO:0051082">
    <property type="term" value="F:unfolded protein binding"/>
    <property type="evidence" value="ECO:0007669"/>
    <property type="project" value="UniProtKB-UniRule"/>
</dbReference>
<dbReference type="InterPro" id="IPR012406">
    <property type="entry name" value="UreE"/>
</dbReference>
<dbReference type="SMART" id="SM00988">
    <property type="entry name" value="UreE_N"/>
    <property type="match status" value="1"/>
</dbReference>
<evidence type="ECO:0000256" key="6">
    <source>
        <dbReference type="SAM" id="MobiDB-lite"/>
    </source>
</evidence>
<dbReference type="Gene3D" id="3.30.70.790">
    <property type="entry name" value="UreE, C-terminal domain"/>
    <property type="match status" value="1"/>
</dbReference>
<sequence>MTSLPLCQSIRPGAGSGATDRCHLTYEDRFLRRKVLTSDSGMQFLVDLEGATHLNDQDAFVLEDDRLIAITAAPEDLVQVTGHDLLRFAWHIGNRHTPCQVETARLLISRDHVIEAMLRQLGAELTLVNEPFLPEGGAYGHGRTFGHDHGPAHGHAKSHGHDHHHGHAHSHE</sequence>
<keyword evidence="2 5" id="KW-0963">Cytoplasm</keyword>
<accession>A0A238J110</accession>
<dbReference type="InterPro" id="IPR004029">
    <property type="entry name" value="UreE_N"/>
</dbReference>
<keyword evidence="9" id="KW-1185">Reference proteome</keyword>
<dbReference type="CDD" id="cd00571">
    <property type="entry name" value="UreE"/>
    <property type="match status" value="1"/>
</dbReference>
<dbReference type="AlphaFoldDB" id="A0A238J110"/>
<feature type="compositionally biased region" description="Basic residues" evidence="6">
    <location>
        <begin position="152"/>
        <end position="172"/>
    </location>
</feature>
<proteinExistence type="inferred from homology"/>
<dbReference type="InterPro" id="IPR036118">
    <property type="entry name" value="UreE_N_sf"/>
</dbReference>
<dbReference type="Proteomes" id="UP000201838">
    <property type="component" value="Unassembled WGS sequence"/>
</dbReference>
<evidence type="ECO:0000256" key="5">
    <source>
        <dbReference type="HAMAP-Rule" id="MF_00822"/>
    </source>
</evidence>
<dbReference type="OrthoDB" id="9802215at2"/>
<comment type="subcellular location">
    <subcellularLocation>
        <location evidence="1 5">Cytoplasm</location>
    </subcellularLocation>
</comment>
<evidence type="ECO:0000256" key="2">
    <source>
        <dbReference type="ARBA" id="ARBA00022490"/>
    </source>
</evidence>
<keyword evidence="3 5" id="KW-0533">Nickel</keyword>
<evidence type="ECO:0000313" key="8">
    <source>
        <dbReference type="EMBL" id="SMX24388.1"/>
    </source>
</evidence>
<dbReference type="InterPro" id="IPR007864">
    <property type="entry name" value="UreE_C_dom"/>
</dbReference>
<gene>
    <name evidence="8" type="primary">ureE1</name>
    <name evidence="5" type="synonym">ureE</name>
    <name evidence="8" type="ORF">BOA8489_02512</name>
</gene>
<dbReference type="EMBL" id="FXXQ01000008">
    <property type="protein sequence ID" value="SMX24388.1"/>
    <property type="molecule type" value="Genomic_DNA"/>
</dbReference>
<dbReference type="Pfam" id="PF02814">
    <property type="entry name" value="UreE_N"/>
    <property type="match status" value="1"/>
</dbReference>
<evidence type="ECO:0000256" key="4">
    <source>
        <dbReference type="ARBA" id="ARBA00023186"/>
    </source>
</evidence>
<dbReference type="RefSeq" id="WP_093974347.1">
    <property type="nucleotide sequence ID" value="NZ_FXXQ01000008.1"/>
</dbReference>
<protein>
    <recommendedName>
        <fullName evidence="5">Urease accessory protein UreE</fullName>
    </recommendedName>
</protein>
<comment type="similarity">
    <text evidence="5">Belongs to the UreE family.</text>
</comment>
<evidence type="ECO:0000256" key="1">
    <source>
        <dbReference type="ARBA" id="ARBA00004496"/>
    </source>
</evidence>